<gene>
    <name evidence="7" type="ORF">ACFP3H_07560</name>
</gene>
<dbReference type="Proteomes" id="UP001596223">
    <property type="component" value="Unassembled WGS sequence"/>
</dbReference>
<dbReference type="EMBL" id="JBHSQN010000002">
    <property type="protein sequence ID" value="MFC6010903.1"/>
    <property type="molecule type" value="Genomic_DNA"/>
</dbReference>
<dbReference type="Gene3D" id="3.40.5.90">
    <property type="entry name" value="CDGSH iron-sulfur domain, mitoNEET-type"/>
    <property type="match status" value="1"/>
</dbReference>
<dbReference type="SMART" id="SM00704">
    <property type="entry name" value="ZnF_CDGSH"/>
    <property type="match status" value="1"/>
</dbReference>
<protein>
    <submittedName>
        <fullName evidence="7">CDGSH iron-sulfur domain-containing protein</fullName>
    </submittedName>
</protein>
<dbReference type="Pfam" id="PF09360">
    <property type="entry name" value="zf-CDGSH"/>
    <property type="match status" value="1"/>
</dbReference>
<proteinExistence type="predicted"/>
<evidence type="ECO:0000259" key="6">
    <source>
        <dbReference type="SMART" id="SM00704"/>
    </source>
</evidence>
<dbReference type="RefSeq" id="WP_378601465.1">
    <property type="nucleotide sequence ID" value="NZ_JBHSQN010000002.1"/>
</dbReference>
<keyword evidence="8" id="KW-1185">Reference proteome</keyword>
<dbReference type="InterPro" id="IPR018967">
    <property type="entry name" value="FeS-contain_CDGSH-typ"/>
</dbReference>
<keyword evidence="3" id="KW-0408">Iron</keyword>
<accession>A0ABW1JQN8</accession>
<reference evidence="8" key="1">
    <citation type="journal article" date="2019" name="Int. J. Syst. Evol. Microbiol.">
        <title>The Global Catalogue of Microorganisms (GCM) 10K type strain sequencing project: providing services to taxonomists for standard genome sequencing and annotation.</title>
        <authorList>
            <consortium name="The Broad Institute Genomics Platform"/>
            <consortium name="The Broad Institute Genome Sequencing Center for Infectious Disease"/>
            <person name="Wu L."/>
            <person name="Ma J."/>
        </authorList>
    </citation>
    <scope>NUCLEOTIDE SEQUENCE [LARGE SCALE GENOMIC DNA]</scope>
    <source>
        <strain evidence="8">CCUG 36956</strain>
    </source>
</reference>
<feature type="domain" description="Iron-binding zinc finger CDGSH type" evidence="6">
    <location>
        <begin position="53"/>
        <end position="97"/>
    </location>
</feature>
<evidence type="ECO:0000313" key="8">
    <source>
        <dbReference type="Proteomes" id="UP001596223"/>
    </source>
</evidence>
<evidence type="ECO:0000256" key="2">
    <source>
        <dbReference type="ARBA" id="ARBA00022723"/>
    </source>
</evidence>
<evidence type="ECO:0000256" key="3">
    <source>
        <dbReference type="ARBA" id="ARBA00023004"/>
    </source>
</evidence>
<feature type="region of interest" description="Disordered" evidence="5">
    <location>
        <begin position="1"/>
        <end position="42"/>
    </location>
</feature>
<sequence>MSTEHSLPSSPTPPESAVDRPAPSRDDATGPTVATGPEPRRVVLTEDGPALIDGPIDLVTADGTVLHCDRFVVALCLCRRSSTYPLCDTSHRRRPRRRST</sequence>
<comment type="caution">
    <text evidence="7">The sequence shown here is derived from an EMBL/GenBank/DDBJ whole genome shotgun (WGS) entry which is preliminary data.</text>
</comment>
<keyword evidence="2" id="KW-0479">Metal-binding</keyword>
<evidence type="ECO:0000256" key="5">
    <source>
        <dbReference type="SAM" id="MobiDB-lite"/>
    </source>
</evidence>
<evidence type="ECO:0000313" key="7">
    <source>
        <dbReference type="EMBL" id="MFC6010903.1"/>
    </source>
</evidence>
<name>A0ABW1JQN8_9NOCA</name>
<organism evidence="7 8">
    <name type="scientific">Nocardia lasii</name>
    <dbReference type="NCBI Taxonomy" id="1616107"/>
    <lineage>
        <taxon>Bacteria</taxon>
        <taxon>Bacillati</taxon>
        <taxon>Actinomycetota</taxon>
        <taxon>Actinomycetes</taxon>
        <taxon>Mycobacteriales</taxon>
        <taxon>Nocardiaceae</taxon>
        <taxon>Nocardia</taxon>
    </lineage>
</organism>
<dbReference type="InterPro" id="IPR042216">
    <property type="entry name" value="MitoNEET_CISD"/>
</dbReference>
<evidence type="ECO:0000256" key="4">
    <source>
        <dbReference type="ARBA" id="ARBA00023014"/>
    </source>
</evidence>
<evidence type="ECO:0000256" key="1">
    <source>
        <dbReference type="ARBA" id="ARBA00022714"/>
    </source>
</evidence>
<keyword evidence="4" id="KW-0411">Iron-sulfur</keyword>
<keyword evidence="1" id="KW-0001">2Fe-2S</keyword>